<evidence type="ECO:0000256" key="7">
    <source>
        <dbReference type="ARBA" id="ARBA00023170"/>
    </source>
</evidence>
<name>A0A3P8Z216_ESOLU</name>
<dbReference type="PANTHER" id="PTHR23037:SF34">
    <property type="entry name" value="THROMBOPOIETIN RECEPTOR ISOFORM X1"/>
    <property type="match status" value="1"/>
</dbReference>
<dbReference type="GeneTree" id="ENSGT00940000166530"/>
<dbReference type="Proteomes" id="UP000265140">
    <property type="component" value="Chromosome 8"/>
</dbReference>
<feature type="domain" description="Fibronectin type-III" evidence="11">
    <location>
        <begin position="158"/>
        <end position="257"/>
    </location>
</feature>
<evidence type="ECO:0000259" key="11">
    <source>
        <dbReference type="PROSITE" id="PS50853"/>
    </source>
</evidence>
<evidence type="ECO:0000256" key="9">
    <source>
        <dbReference type="SAM" id="Phobius"/>
    </source>
</evidence>
<dbReference type="CTD" id="4352"/>
<dbReference type="SUPFAM" id="SSF49265">
    <property type="entry name" value="Fibronectin type III"/>
    <property type="match status" value="4"/>
</dbReference>
<dbReference type="InterPro" id="IPR036116">
    <property type="entry name" value="FN3_sf"/>
</dbReference>
<evidence type="ECO:0000256" key="3">
    <source>
        <dbReference type="ARBA" id="ARBA00022692"/>
    </source>
</evidence>
<dbReference type="STRING" id="8010.ENSELUP00000022247"/>
<evidence type="ECO:0000256" key="8">
    <source>
        <dbReference type="ARBA" id="ARBA00023180"/>
    </source>
</evidence>
<comment type="similarity">
    <text evidence="2">Belongs to the type I cytokine receptor family. Type 1 subfamily.</text>
</comment>
<keyword evidence="4 10" id="KW-0732">Signal</keyword>
<dbReference type="Gene3D" id="2.60.40.10">
    <property type="entry name" value="Immunoglobulins"/>
    <property type="match status" value="4"/>
</dbReference>
<dbReference type="GO" id="GO:0004896">
    <property type="term" value="F:cytokine receptor activity"/>
    <property type="evidence" value="ECO:0007669"/>
    <property type="project" value="InterPro"/>
</dbReference>
<gene>
    <name evidence="12" type="primary">MPL</name>
</gene>
<dbReference type="InterPro" id="IPR003961">
    <property type="entry name" value="FN3_dom"/>
</dbReference>
<dbReference type="InParanoid" id="A0A3P8Z216"/>
<dbReference type="GO" id="GO:0009897">
    <property type="term" value="C:external side of plasma membrane"/>
    <property type="evidence" value="ECO:0007669"/>
    <property type="project" value="TreeGrafter"/>
</dbReference>
<feature type="transmembrane region" description="Helical" evidence="9">
    <location>
        <begin position="450"/>
        <end position="473"/>
    </location>
</feature>
<keyword evidence="3 9" id="KW-0812">Transmembrane</keyword>
<evidence type="ECO:0000256" key="1">
    <source>
        <dbReference type="ARBA" id="ARBA00004479"/>
    </source>
</evidence>
<keyword evidence="7" id="KW-0675">Receptor</keyword>
<keyword evidence="5 9" id="KW-1133">Transmembrane helix</keyword>
<proteinExistence type="inferred from homology"/>
<dbReference type="Pfam" id="PF09067">
    <property type="entry name" value="EpoR_lig-bind"/>
    <property type="match status" value="1"/>
</dbReference>
<feature type="chain" id="PRO_5018233241" description="Fibronectin type-III domain-containing protein" evidence="10">
    <location>
        <begin position="26"/>
        <end position="667"/>
    </location>
</feature>
<dbReference type="PANTHER" id="PTHR23037">
    <property type="entry name" value="CYTOKINE RECEPTOR"/>
    <property type="match status" value="1"/>
</dbReference>
<sequence>MDFNLTWRTLCVGLWTIAGWLDVLAQRSTFSVGNVHYLSKEDVSLLADDEDPKCFTKTQYDFTCFWETTGKTSFDFFYRNNDQKKEKRCNVTVQRTGEEEEGEEVEEEEKKTVLHICFFPPSDVILYILTHIRVVERSSNHTLHSRNVSIEDQGLLDPPVNVSLHQTGQAGQIQVVWHQPKEWEDNVQYGIQYSSQSLGEITELIESGRSSVHSLVSLKPGEAVSVRLRVKPIDYRDTEPRGHWSAWSAPVTETVPGSAGDISLLCHTPDLQNITCQWHDKASRSDSYNLFYKIGHSEPEGWRECLPVENHSHCTFRGAESGDIRVKLNAGPASLRQTFYTEPLRISNIIQTGPPGRLRGLWEGGRLALTWNTPLLALNVHLMYQLCYQPLGETIRKLIVLQGSETTTCLDLQTGGQYLIQVRAKPNGSVYAGYWSDWSPALQVETPSNIGSLLIVCIPLVMLIMSLAFIAMFSRSLSIKVKRYLWPPVPNLDKVLNGFLTDINRQTLDPPLNNKQCSEETTPCIVEIMSEKEAPSGGKLPRESAFLLSPERGTSSWEESLPTQVLEVNPDYVTLTTDDIMPCPRGNKYVYGRELGWESPSLEVRAAEVPQITPHYSPSMFSSFPSCTTEILNHSYLLLAEQPTDRLEGPGRAYANLENTRTANTNA</sequence>
<evidence type="ECO:0000256" key="4">
    <source>
        <dbReference type="ARBA" id="ARBA00022729"/>
    </source>
</evidence>
<keyword evidence="8" id="KW-0325">Glycoprotein</keyword>
<dbReference type="GeneID" id="105011895"/>
<dbReference type="OrthoDB" id="8608526at2759"/>
<accession>A0A3P8Z216</accession>
<dbReference type="Ensembl" id="ENSELUT00000033144.3">
    <property type="protein sequence ID" value="ENSELUP00000022247.1"/>
    <property type="gene ID" value="ENSELUG00000021218.3"/>
</dbReference>
<dbReference type="RefSeq" id="XP_010870640.1">
    <property type="nucleotide sequence ID" value="XM_010872338.2"/>
</dbReference>
<feature type="domain" description="Fibronectin type-III" evidence="11">
    <location>
        <begin position="354"/>
        <end position="449"/>
    </location>
</feature>
<keyword evidence="13" id="KW-1185">Reference proteome</keyword>
<dbReference type="SMART" id="SM00060">
    <property type="entry name" value="FN3"/>
    <property type="match status" value="2"/>
</dbReference>
<evidence type="ECO:0000256" key="2">
    <source>
        <dbReference type="ARBA" id="ARBA00007885"/>
    </source>
</evidence>
<reference evidence="12" key="4">
    <citation type="submission" date="2025-09" db="UniProtKB">
        <authorList>
            <consortium name="Ensembl"/>
        </authorList>
    </citation>
    <scope>IDENTIFICATION</scope>
</reference>
<reference evidence="13" key="1">
    <citation type="journal article" date="2014" name="PLoS ONE">
        <title>The genome and linkage map of the northern pike (Esox lucius): conserved synteny revealed between the salmonid sister group and the Neoteleostei.</title>
        <authorList>
            <person name="Rondeau E.B."/>
            <person name="Minkley D.R."/>
            <person name="Leong J.S."/>
            <person name="Messmer A.M."/>
            <person name="Jantzen J.R."/>
            <person name="von Schalburg K.R."/>
            <person name="Lemon C."/>
            <person name="Bird N.H."/>
            <person name="Koop B.F."/>
        </authorList>
    </citation>
    <scope>NUCLEOTIDE SEQUENCE</scope>
</reference>
<dbReference type="CDD" id="cd00063">
    <property type="entry name" value="FN3"/>
    <property type="match status" value="1"/>
</dbReference>
<evidence type="ECO:0000313" key="13">
    <source>
        <dbReference type="Proteomes" id="UP000265140"/>
    </source>
</evidence>
<comment type="subcellular location">
    <subcellularLocation>
        <location evidence="1">Membrane</location>
        <topology evidence="1">Single-pass type I membrane protein</topology>
    </subcellularLocation>
</comment>
<dbReference type="InterPro" id="IPR013783">
    <property type="entry name" value="Ig-like_fold"/>
</dbReference>
<dbReference type="PROSITE" id="PS50853">
    <property type="entry name" value="FN3"/>
    <property type="match status" value="2"/>
</dbReference>
<reference evidence="12" key="2">
    <citation type="submission" date="2020-02" db="EMBL/GenBank/DDBJ databases">
        <title>Esox lucius (northern pike) genome, fEsoLuc1, primary haplotype.</title>
        <authorList>
            <person name="Myers G."/>
            <person name="Karagic N."/>
            <person name="Meyer A."/>
            <person name="Pippel M."/>
            <person name="Reichard M."/>
            <person name="Winkler S."/>
            <person name="Tracey A."/>
            <person name="Sims Y."/>
            <person name="Howe K."/>
            <person name="Rhie A."/>
            <person name="Formenti G."/>
            <person name="Durbin R."/>
            <person name="Fedrigo O."/>
            <person name="Jarvis E.D."/>
        </authorList>
    </citation>
    <scope>NUCLEOTIDE SEQUENCE [LARGE SCALE GENOMIC DNA]</scope>
</reference>
<reference evidence="12" key="3">
    <citation type="submission" date="2025-08" db="UniProtKB">
        <authorList>
            <consortium name="Ensembl"/>
        </authorList>
    </citation>
    <scope>IDENTIFICATION</scope>
</reference>
<dbReference type="InterPro" id="IPR003528">
    <property type="entry name" value="Long_hematopoietin_rcpt_CS"/>
</dbReference>
<evidence type="ECO:0000313" key="12">
    <source>
        <dbReference type="Ensembl" id="ENSELUP00000022247.1"/>
    </source>
</evidence>
<organism evidence="12 13">
    <name type="scientific">Esox lucius</name>
    <name type="common">Northern pike</name>
    <dbReference type="NCBI Taxonomy" id="8010"/>
    <lineage>
        <taxon>Eukaryota</taxon>
        <taxon>Metazoa</taxon>
        <taxon>Chordata</taxon>
        <taxon>Craniata</taxon>
        <taxon>Vertebrata</taxon>
        <taxon>Euteleostomi</taxon>
        <taxon>Actinopterygii</taxon>
        <taxon>Neopterygii</taxon>
        <taxon>Teleostei</taxon>
        <taxon>Protacanthopterygii</taxon>
        <taxon>Esociformes</taxon>
        <taxon>Esocidae</taxon>
        <taxon>Esox</taxon>
    </lineage>
</organism>
<protein>
    <recommendedName>
        <fullName evidence="11">Fibronectin type-III domain-containing protein</fullName>
    </recommendedName>
</protein>
<keyword evidence="6 9" id="KW-0472">Membrane</keyword>
<dbReference type="Bgee" id="ENSELUG00000021218">
    <property type="expression patterns" value="Expressed in spleen and 10 other cell types or tissues"/>
</dbReference>
<dbReference type="InterPro" id="IPR015152">
    <property type="entry name" value="Growth/epo_recpt_lig-bind"/>
</dbReference>
<evidence type="ECO:0000256" key="6">
    <source>
        <dbReference type="ARBA" id="ARBA00023136"/>
    </source>
</evidence>
<dbReference type="PROSITE" id="PS01352">
    <property type="entry name" value="HEMATOPO_REC_L_F1"/>
    <property type="match status" value="1"/>
</dbReference>
<dbReference type="OMA" id="HGPTYQG"/>
<dbReference type="KEGG" id="els:105011895"/>
<feature type="signal peptide" evidence="10">
    <location>
        <begin position="1"/>
        <end position="25"/>
    </location>
</feature>
<dbReference type="AlphaFoldDB" id="A0A3P8Z216"/>
<evidence type="ECO:0000256" key="10">
    <source>
        <dbReference type="SAM" id="SignalP"/>
    </source>
</evidence>
<evidence type="ECO:0000256" key="5">
    <source>
        <dbReference type="ARBA" id="ARBA00022989"/>
    </source>
</evidence>